<feature type="compositionally biased region" description="Low complexity" evidence="1">
    <location>
        <begin position="35"/>
        <end position="64"/>
    </location>
</feature>
<gene>
    <name evidence="2" type="ORF">O0S08_22525</name>
</gene>
<feature type="compositionally biased region" description="Polar residues" evidence="1">
    <location>
        <begin position="92"/>
        <end position="101"/>
    </location>
</feature>
<dbReference type="InterPro" id="IPR021655">
    <property type="entry name" value="Put_metal-bd"/>
</dbReference>
<dbReference type="InterPro" id="IPR049804">
    <property type="entry name" value="Choice_anch_L"/>
</dbReference>
<accession>A0ABY7HHY1</accession>
<reference evidence="2" key="1">
    <citation type="submission" date="2022-11" db="EMBL/GenBank/DDBJ databases">
        <title>Minimal conservation of predation-associated metabolite biosynthetic gene clusters underscores biosynthetic potential of Myxococcota including descriptions for ten novel species: Archangium lansinium sp. nov., Myxococcus landrumus sp. nov., Nannocystis bai.</title>
        <authorList>
            <person name="Ahearne A."/>
            <person name="Stevens C."/>
            <person name="Dowd S."/>
        </authorList>
    </citation>
    <scope>NUCLEOTIDE SEQUENCE</scope>
    <source>
        <strain evidence="2">Fl3</strain>
    </source>
</reference>
<name>A0ABY7HHY1_9BACT</name>
<organism evidence="2 3">
    <name type="scientific">Nannocystis punicea</name>
    <dbReference type="NCBI Taxonomy" id="2995304"/>
    <lineage>
        <taxon>Bacteria</taxon>
        <taxon>Pseudomonadati</taxon>
        <taxon>Myxococcota</taxon>
        <taxon>Polyangia</taxon>
        <taxon>Nannocystales</taxon>
        <taxon>Nannocystaceae</taxon>
        <taxon>Nannocystis</taxon>
    </lineage>
</organism>
<proteinExistence type="predicted"/>
<dbReference type="RefSeq" id="WP_269041275.1">
    <property type="nucleotide sequence ID" value="NZ_CP114040.1"/>
</dbReference>
<evidence type="ECO:0000256" key="1">
    <source>
        <dbReference type="SAM" id="MobiDB-lite"/>
    </source>
</evidence>
<sequence length="566" mass="58353">MSRSSRITGAAVTTLPLWVFLACGGGQGATNNGFASATETSTSGATTAPATETSSGSSEATIAEPTTDAEQTTAAMTSTTTTTEGIVTGSTSMSGTPCSSDQDCKDSPDGPVCDLDAGVCSQPCEPGEQEPCYGGPEGTQDVGACVSGVRTCLDGGLGFGSCEGAVWPVAEVCGNAIDDDCDGDADEDADEDGDGWGVCSGDCCDVASGACADPKLVNPGAYEYVGNTVDDDCDGNTDEEAPSCDAALASDSADPLDYARALDLCQMTVENPADPKDRTWGVIGGKFSLADGTGLPAAASRSIRAGFGDKIGPQKHSRLMILSSGHAADANDTKPNFVKFEGGANLGTTSPPPQDWWTAIGGKLPNPPGCNVPQVPSANDPIMLKLRIRVPTNAKSFSTKMYFFSAEYPEYVCSQYNDFFVALVDSESDGNPNDKNVAIYDDGKTQWPIGVNLVKVAQGLFTQCQGGEVGCAAQGVPTSNYNGCEGTTELVGTGYDQNDFSTCDPAQTMIGGGTGWLTMTGNVQPGEVMEIRLAIWDTGGHIFDSVVLLDAWEWSLDPTEPGVTPG</sequence>
<dbReference type="NCBIfam" id="NF038133">
    <property type="entry name" value="choice_anch_L"/>
    <property type="match status" value="1"/>
</dbReference>
<protein>
    <submittedName>
        <fullName evidence="2">Choice-of-anchor L domain-containing protein</fullName>
    </submittedName>
</protein>
<evidence type="ECO:0000313" key="3">
    <source>
        <dbReference type="Proteomes" id="UP001164459"/>
    </source>
</evidence>
<dbReference type="PROSITE" id="PS51257">
    <property type="entry name" value="PROKAR_LIPOPROTEIN"/>
    <property type="match status" value="1"/>
</dbReference>
<feature type="region of interest" description="Disordered" evidence="1">
    <location>
        <begin position="34"/>
        <end position="103"/>
    </location>
</feature>
<feature type="compositionally biased region" description="Low complexity" evidence="1">
    <location>
        <begin position="72"/>
        <end position="91"/>
    </location>
</feature>
<keyword evidence="3" id="KW-1185">Reference proteome</keyword>
<dbReference type="Proteomes" id="UP001164459">
    <property type="component" value="Chromosome"/>
</dbReference>
<dbReference type="Pfam" id="PF11617">
    <property type="entry name" value="Cu-binding_MopE"/>
    <property type="match status" value="2"/>
</dbReference>
<evidence type="ECO:0000313" key="2">
    <source>
        <dbReference type="EMBL" id="WAS98916.1"/>
    </source>
</evidence>
<dbReference type="EMBL" id="CP114040">
    <property type="protein sequence ID" value="WAS98916.1"/>
    <property type="molecule type" value="Genomic_DNA"/>
</dbReference>